<evidence type="ECO:0000256" key="1">
    <source>
        <dbReference type="SAM" id="MobiDB-lite"/>
    </source>
</evidence>
<sequence length="363" mass="39855">MDCAVPPFEASHASLCPDTPNSLMKVTPVWAITAPSDPCPTAISQASGETLSAFAGGSATTKPAAHTAHALSKKPPFSTISAIRRFVCRSSIMQPFMAERAVKEKVILPPPIYYLYPLVGEAQHSPSQRADHFAACGDSRPEAEKVKICQPCGDVFRFTWTTKEVKAMQMRQREHLRRQRRSPHAPALVRLEELSPNLLNDAYMGQRGKASTAISDAAARTTHCDVAEALSGLCTRAIPQAEYIHSVFQYRMNVLQKRIDAVPTGVVVPAIVQATTALRNRPESRRGERFPKKTKGTATSEKAASPMEVPTVTFPHPGLPFTYQDLAQDPLHLTPPQRAERRAALLHERTLSEEVYGQPVPYS</sequence>
<dbReference type="AlphaFoldDB" id="A0A836GFV9"/>
<dbReference type="RefSeq" id="XP_067176373.1">
    <property type="nucleotide sequence ID" value="XM_067319094.1"/>
</dbReference>
<dbReference type="GeneID" id="92511606"/>
<name>A0A836GFV9_9TRYP</name>
<proteinExistence type="predicted"/>
<organism evidence="2 3">
    <name type="scientific">Leishmania martiniquensis</name>
    <dbReference type="NCBI Taxonomy" id="1580590"/>
    <lineage>
        <taxon>Eukaryota</taxon>
        <taxon>Discoba</taxon>
        <taxon>Euglenozoa</taxon>
        <taxon>Kinetoplastea</taxon>
        <taxon>Metakinetoplastina</taxon>
        <taxon>Trypanosomatida</taxon>
        <taxon>Trypanosomatidae</taxon>
        <taxon>Leishmaniinae</taxon>
        <taxon>Leishmania</taxon>
    </lineage>
</organism>
<keyword evidence="3" id="KW-1185">Reference proteome</keyword>
<evidence type="ECO:0000313" key="2">
    <source>
        <dbReference type="EMBL" id="KAG5471399.1"/>
    </source>
</evidence>
<dbReference type="EMBL" id="JAFEUZ010000031">
    <property type="protein sequence ID" value="KAG5471399.1"/>
    <property type="molecule type" value="Genomic_DNA"/>
</dbReference>
<dbReference type="Proteomes" id="UP000673552">
    <property type="component" value="Unassembled WGS sequence"/>
</dbReference>
<comment type="caution">
    <text evidence="2">The sequence shown here is derived from an EMBL/GenBank/DDBJ whole genome shotgun (WGS) entry which is preliminary data.</text>
</comment>
<reference evidence="3" key="2">
    <citation type="journal article" date="2021" name="Sci. Data">
        <title>Chromosome-scale genome sequencing, assembly and annotation of six genomes from subfamily Leishmaniinae.</title>
        <authorList>
            <person name="Almutairi H."/>
            <person name="Urbaniak M.D."/>
            <person name="Bates M.D."/>
            <person name="Jariyapan N."/>
            <person name="Kwakye-Nuako G."/>
            <person name="Thomaz Soccol V."/>
            <person name="Al-Salem W.S."/>
            <person name="Dillon R.J."/>
            <person name="Bates P.A."/>
            <person name="Gatherer D."/>
        </authorList>
    </citation>
    <scope>NUCLEOTIDE SEQUENCE [LARGE SCALE GENOMIC DNA]</scope>
</reference>
<evidence type="ECO:0000313" key="3">
    <source>
        <dbReference type="Proteomes" id="UP000673552"/>
    </source>
</evidence>
<feature type="compositionally biased region" description="Basic and acidic residues" evidence="1">
    <location>
        <begin position="280"/>
        <end position="291"/>
    </location>
</feature>
<reference evidence="3" key="1">
    <citation type="journal article" date="2021" name="Microbiol. Resour. Announc.">
        <title>LGAAP: Leishmaniinae Genome Assembly and Annotation Pipeline.</title>
        <authorList>
            <person name="Almutairi H."/>
            <person name="Urbaniak M.D."/>
            <person name="Bates M.D."/>
            <person name="Jariyapan N."/>
            <person name="Kwakye-Nuako G."/>
            <person name="Thomaz-Soccol V."/>
            <person name="Al-Salem W.S."/>
            <person name="Dillon R.J."/>
            <person name="Bates P.A."/>
            <person name="Gatherer D."/>
        </authorList>
    </citation>
    <scope>NUCLEOTIDE SEQUENCE [LARGE SCALE GENOMIC DNA]</scope>
</reference>
<dbReference type="KEGG" id="lmat:92511606"/>
<accession>A0A836GFV9</accession>
<gene>
    <name evidence="2" type="ORF">LSCM1_01483</name>
</gene>
<dbReference type="OrthoDB" id="273856at2759"/>
<protein>
    <submittedName>
        <fullName evidence="2">Uncharacterized protein</fullName>
    </submittedName>
</protein>
<feature type="region of interest" description="Disordered" evidence="1">
    <location>
        <begin position="279"/>
        <end position="306"/>
    </location>
</feature>